<feature type="binding site" evidence="7">
    <location>
        <position position="169"/>
    </location>
    <ligand>
        <name>L-aspartate</name>
        <dbReference type="ChEBI" id="CHEBI:29991"/>
    </ligand>
</feature>
<dbReference type="EC" id="2.1.3.2" evidence="7"/>
<dbReference type="GO" id="GO:0005829">
    <property type="term" value="C:cytosol"/>
    <property type="evidence" value="ECO:0007669"/>
    <property type="project" value="TreeGrafter"/>
</dbReference>
<dbReference type="NCBIfam" id="NF002032">
    <property type="entry name" value="PRK00856.1"/>
    <property type="match status" value="1"/>
</dbReference>
<feature type="binding site" evidence="7">
    <location>
        <position position="223"/>
    </location>
    <ligand>
        <name>L-aspartate</name>
        <dbReference type="ChEBI" id="CHEBI:29991"/>
    </ligand>
</feature>
<dbReference type="HAMAP" id="MF_00001">
    <property type="entry name" value="Asp_carb_tr"/>
    <property type="match status" value="1"/>
</dbReference>
<evidence type="ECO:0000259" key="9">
    <source>
        <dbReference type="Pfam" id="PF02729"/>
    </source>
</evidence>
<dbReference type="GO" id="GO:0006520">
    <property type="term" value="P:amino acid metabolic process"/>
    <property type="evidence" value="ECO:0007669"/>
    <property type="project" value="InterPro"/>
</dbReference>
<evidence type="ECO:0000256" key="3">
    <source>
        <dbReference type="ARBA" id="ARBA00022679"/>
    </source>
</evidence>
<dbReference type="GO" id="GO:0044205">
    <property type="term" value="P:'de novo' UMP biosynthetic process"/>
    <property type="evidence" value="ECO:0007669"/>
    <property type="project" value="UniProtKB-UniRule"/>
</dbReference>
<evidence type="ECO:0000259" key="8">
    <source>
        <dbReference type="Pfam" id="PF00185"/>
    </source>
</evidence>
<dbReference type="InterPro" id="IPR006131">
    <property type="entry name" value="Asp_carbamoyltransf_Asp/Orn-bd"/>
</dbReference>
<protein>
    <recommendedName>
        <fullName evidence="7">Aspartate carbamoyltransferase</fullName>
        <ecNumber evidence="7">2.1.3.2</ecNumber>
    </recommendedName>
    <alternativeName>
        <fullName evidence="7">Aspartate transcarbamylase</fullName>
        <shortName evidence="7">ATCase</shortName>
    </alternativeName>
</protein>
<comment type="pathway">
    <text evidence="1 7">Pyrimidine metabolism; UMP biosynthesis via de novo pathway; (S)-dihydroorotate from bicarbonate: step 2/3.</text>
</comment>
<dbReference type="PANTHER" id="PTHR45753:SF6">
    <property type="entry name" value="ASPARTATE CARBAMOYLTRANSFERASE"/>
    <property type="match status" value="1"/>
</dbReference>
<comment type="function">
    <text evidence="5 7">Catalyzes the condensation of carbamoyl phosphate and aspartate to form carbamoyl aspartate and inorganic phosphate, the committed step in the de novo pyrimidine nucleotide biosynthesis pathway.</text>
</comment>
<dbReference type="FunFam" id="3.40.50.1370:FF:000007">
    <property type="entry name" value="Aspartate carbamoyltransferase"/>
    <property type="match status" value="1"/>
</dbReference>
<feature type="binding site" evidence="7">
    <location>
        <position position="58"/>
    </location>
    <ligand>
        <name>carbamoyl phosphate</name>
        <dbReference type="ChEBI" id="CHEBI:58228"/>
    </ligand>
</feature>
<evidence type="ECO:0000313" key="11">
    <source>
        <dbReference type="Proteomes" id="UP000322876"/>
    </source>
</evidence>
<evidence type="ECO:0000256" key="1">
    <source>
        <dbReference type="ARBA" id="ARBA00004852"/>
    </source>
</evidence>
<gene>
    <name evidence="7" type="primary">pyrB</name>
    <name evidence="10" type="ORF">FHQ18_06775</name>
</gene>
<dbReference type="PRINTS" id="PR00101">
    <property type="entry name" value="ATCASE"/>
</dbReference>
<feature type="binding site" evidence="7">
    <location>
        <position position="59"/>
    </location>
    <ligand>
        <name>carbamoyl phosphate</name>
        <dbReference type="ChEBI" id="CHEBI:58228"/>
    </ligand>
</feature>
<dbReference type="SUPFAM" id="SSF53671">
    <property type="entry name" value="Aspartate/ornithine carbamoyltransferase"/>
    <property type="match status" value="1"/>
</dbReference>
<dbReference type="GO" id="GO:0004070">
    <property type="term" value="F:aspartate carbamoyltransferase activity"/>
    <property type="evidence" value="ECO:0007669"/>
    <property type="project" value="UniProtKB-UniRule"/>
</dbReference>
<feature type="binding site" evidence="7">
    <location>
        <position position="136"/>
    </location>
    <ligand>
        <name>carbamoyl phosphate</name>
        <dbReference type="ChEBI" id="CHEBI:58228"/>
    </ligand>
</feature>
<feature type="binding site" evidence="7">
    <location>
        <position position="86"/>
    </location>
    <ligand>
        <name>L-aspartate</name>
        <dbReference type="ChEBI" id="CHEBI:29991"/>
    </ligand>
</feature>
<feature type="binding site" evidence="7">
    <location>
        <position position="265"/>
    </location>
    <ligand>
        <name>carbamoyl phosphate</name>
        <dbReference type="ChEBI" id="CHEBI:58228"/>
    </ligand>
</feature>
<evidence type="ECO:0000256" key="7">
    <source>
        <dbReference type="HAMAP-Rule" id="MF_00001"/>
    </source>
</evidence>
<feature type="binding site" evidence="7">
    <location>
        <position position="139"/>
    </location>
    <ligand>
        <name>carbamoyl phosphate</name>
        <dbReference type="ChEBI" id="CHEBI:58228"/>
    </ligand>
</feature>
<comment type="similarity">
    <text evidence="2 7">Belongs to the aspartate/ornithine carbamoyltransferase superfamily. ATCase family.</text>
</comment>
<dbReference type="OrthoDB" id="9774690at2"/>
<dbReference type="RefSeq" id="WP_149266417.1">
    <property type="nucleotide sequence ID" value="NZ_VFJB01000005.1"/>
</dbReference>
<dbReference type="PROSITE" id="PS00097">
    <property type="entry name" value="CARBAMOYLTRANSFERASE"/>
    <property type="match status" value="1"/>
</dbReference>
<dbReference type="PRINTS" id="PR00100">
    <property type="entry name" value="AOTCASE"/>
</dbReference>
<evidence type="ECO:0000256" key="2">
    <source>
        <dbReference type="ARBA" id="ARBA00008896"/>
    </source>
</evidence>
<dbReference type="Pfam" id="PF02729">
    <property type="entry name" value="OTCace_N"/>
    <property type="match status" value="1"/>
</dbReference>
<feature type="binding site" evidence="7">
    <location>
        <position position="108"/>
    </location>
    <ligand>
        <name>carbamoyl phosphate</name>
        <dbReference type="ChEBI" id="CHEBI:58228"/>
    </ligand>
</feature>
<evidence type="ECO:0000256" key="4">
    <source>
        <dbReference type="ARBA" id="ARBA00022975"/>
    </source>
</evidence>
<dbReference type="GO" id="GO:0016597">
    <property type="term" value="F:amino acid binding"/>
    <property type="evidence" value="ECO:0007669"/>
    <property type="project" value="InterPro"/>
</dbReference>
<organism evidence="10 11">
    <name type="scientific">Deferribacter autotrophicus</name>
    <dbReference type="NCBI Taxonomy" id="500465"/>
    <lineage>
        <taxon>Bacteria</taxon>
        <taxon>Pseudomonadati</taxon>
        <taxon>Deferribacterota</taxon>
        <taxon>Deferribacteres</taxon>
        <taxon>Deferribacterales</taxon>
        <taxon>Deferribacteraceae</taxon>
        <taxon>Deferribacter</taxon>
    </lineage>
</organism>
<keyword evidence="4 7" id="KW-0665">Pyrimidine biosynthesis</keyword>
<dbReference type="InterPro" id="IPR006130">
    <property type="entry name" value="Asp/Orn_carbamoylTrfase"/>
</dbReference>
<evidence type="ECO:0000256" key="6">
    <source>
        <dbReference type="ARBA" id="ARBA00048859"/>
    </source>
</evidence>
<dbReference type="InterPro" id="IPR036901">
    <property type="entry name" value="Asp/Orn_carbamoylTrfase_sf"/>
</dbReference>
<dbReference type="GO" id="GO:0006207">
    <property type="term" value="P:'de novo' pyrimidine nucleobase biosynthetic process"/>
    <property type="evidence" value="ECO:0007669"/>
    <property type="project" value="InterPro"/>
</dbReference>
<feature type="domain" description="Aspartate/ornithine carbamoyltransferase Asp/Orn-binding" evidence="8">
    <location>
        <begin position="155"/>
        <end position="302"/>
    </location>
</feature>
<dbReference type="Proteomes" id="UP000322876">
    <property type="component" value="Unassembled WGS sequence"/>
</dbReference>
<comment type="subunit">
    <text evidence="7">Heterododecamer (2C3:3R2) of six catalytic PyrB chains organized as two trimers (C3), and six regulatory PyrI chains organized as three dimers (R2).</text>
</comment>
<evidence type="ECO:0000313" key="10">
    <source>
        <dbReference type="EMBL" id="KAA0258096.1"/>
    </source>
</evidence>
<comment type="caution">
    <text evidence="10">The sequence shown here is derived from an EMBL/GenBank/DDBJ whole genome shotgun (WGS) entry which is preliminary data.</text>
</comment>
<proteinExistence type="inferred from homology"/>
<dbReference type="InterPro" id="IPR002082">
    <property type="entry name" value="Asp_carbamoyltransf"/>
</dbReference>
<comment type="catalytic activity">
    <reaction evidence="6 7">
        <text>carbamoyl phosphate + L-aspartate = N-carbamoyl-L-aspartate + phosphate + H(+)</text>
        <dbReference type="Rhea" id="RHEA:20013"/>
        <dbReference type="ChEBI" id="CHEBI:15378"/>
        <dbReference type="ChEBI" id="CHEBI:29991"/>
        <dbReference type="ChEBI" id="CHEBI:32814"/>
        <dbReference type="ChEBI" id="CHEBI:43474"/>
        <dbReference type="ChEBI" id="CHEBI:58228"/>
        <dbReference type="EC" id="2.1.3.2"/>
    </reaction>
</comment>
<sequence>MSFTKTDLLGLKDLSKEEILFIIETAEKLKEINGRDVKKVPTLKGKTVVNLFFEPSTRTRTSFEIAGKRLSADTINFSASSSSTSKGETLIDTVKNIEAMHSDIFVVRHAFSGSVKFIAENTKANVVNAGDGTNEHPTQALLDLMTIKEHKGGFEGLNVAIMGDIEHSRVARSNLWGMSKLGINVRLFGPKTMLPEHFKHFNCKICSSMEEAVENADVIMMLRIQRERQSNLLLPSLREYSKFFGLNKRALSLAKKDAIIMHPGPINRGVELPSILADSKQSVILEQVENGVAIRMAVLYLLSLNKKEG</sequence>
<dbReference type="NCBIfam" id="TIGR00670">
    <property type="entry name" value="asp_carb_tr"/>
    <property type="match status" value="1"/>
</dbReference>
<evidence type="ECO:0000256" key="5">
    <source>
        <dbReference type="ARBA" id="ARBA00043884"/>
    </source>
</evidence>
<dbReference type="Pfam" id="PF00185">
    <property type="entry name" value="OTCace"/>
    <property type="match status" value="1"/>
</dbReference>
<keyword evidence="11" id="KW-1185">Reference proteome</keyword>
<dbReference type="InterPro" id="IPR006132">
    <property type="entry name" value="Asp/Orn_carbamoyltranf_P-bd"/>
</dbReference>
<dbReference type="UniPathway" id="UPA00070">
    <property type="reaction ID" value="UER00116"/>
</dbReference>
<name>A0A5A8F3K1_9BACT</name>
<dbReference type="Gene3D" id="3.40.50.1370">
    <property type="entry name" value="Aspartate/ornithine carbamoyltransferase"/>
    <property type="match status" value="2"/>
</dbReference>
<dbReference type="PANTHER" id="PTHR45753">
    <property type="entry name" value="ORNITHINE CARBAMOYLTRANSFERASE, MITOCHONDRIAL"/>
    <property type="match status" value="1"/>
</dbReference>
<keyword evidence="3 7" id="KW-0808">Transferase</keyword>
<dbReference type="EMBL" id="VFJB01000005">
    <property type="protein sequence ID" value="KAA0258096.1"/>
    <property type="molecule type" value="Genomic_DNA"/>
</dbReference>
<feature type="binding site" evidence="7">
    <location>
        <position position="264"/>
    </location>
    <ligand>
        <name>carbamoyl phosphate</name>
        <dbReference type="ChEBI" id="CHEBI:58228"/>
    </ligand>
</feature>
<feature type="domain" description="Aspartate/ornithine carbamoyltransferase carbamoyl-P binding" evidence="9">
    <location>
        <begin position="7"/>
        <end position="149"/>
    </location>
</feature>
<dbReference type="AlphaFoldDB" id="A0A5A8F3K1"/>
<reference evidence="10 11" key="1">
    <citation type="submission" date="2019-06" db="EMBL/GenBank/DDBJ databases">
        <title>Genomic insights into carbon and energy metabolism of Deferribacter autotrophicus revealed new metabolic traits in the phylum Deferribacteres.</title>
        <authorList>
            <person name="Slobodkin A.I."/>
            <person name="Slobodkina G.B."/>
            <person name="Allioux M."/>
            <person name="Alain K."/>
            <person name="Jebbar M."/>
            <person name="Shadrin V."/>
            <person name="Kublanov I.V."/>
            <person name="Toshchakov S.V."/>
            <person name="Bonch-Osmolovskaya E.A."/>
        </authorList>
    </citation>
    <scope>NUCLEOTIDE SEQUENCE [LARGE SCALE GENOMIC DNA]</scope>
    <source>
        <strain evidence="10 11">SL50</strain>
    </source>
</reference>
<accession>A0A5A8F3K1</accession>